<keyword evidence="1" id="KW-0560">Oxidoreductase</keyword>
<dbReference type="InterPro" id="IPR006140">
    <property type="entry name" value="D-isomer_DH_NAD-bd"/>
</dbReference>
<keyword evidence="2" id="KW-0520">NAD</keyword>
<organism evidence="4 5">
    <name type="scientific">Anaeromicropila herbilytica</name>
    <dbReference type="NCBI Taxonomy" id="2785025"/>
    <lineage>
        <taxon>Bacteria</taxon>
        <taxon>Bacillati</taxon>
        <taxon>Bacillota</taxon>
        <taxon>Clostridia</taxon>
        <taxon>Lachnospirales</taxon>
        <taxon>Lachnospiraceae</taxon>
        <taxon>Anaeromicropila</taxon>
    </lineage>
</organism>
<protein>
    <submittedName>
        <fullName evidence="4">Dehydrogenase</fullName>
    </submittedName>
</protein>
<gene>
    <name evidence="4" type="primary">yugC</name>
    <name evidence="4" type="ORF">bsdtb5_35430</name>
</gene>
<dbReference type="SUPFAM" id="SSF51735">
    <property type="entry name" value="NAD(P)-binding Rossmann-fold domains"/>
    <property type="match status" value="1"/>
</dbReference>
<sequence length="323" mass="36295">MNTKIKVLVVLSVDESQKVEFQNALPNGDFNYIPVENLTKNCVSEYSIIIGNIPVDYLTNASKLKWLQLNNAGTEGYTEKGVLQENAILTNATGAYGGIISEHMLGMLLMIQKQFPLYYNNQKQHIWKKEASATTIEGSTTLVVGMGDIGGTFAKKMKALGSYTIGIRRRHHQKPDYIDELYSIEELDQHLDRADIVALCLPGFDETYHLITKDRLLRMKKGAILINVGRGTAINTTDLIEVVKEGHLKGVCLDVTDPEPLPREHELWDCPGVFITPHVSGPFRQKEALDKIIQISIENLRRYSRGQKLMNIIDFETGYCIGQ</sequence>
<evidence type="ECO:0000313" key="4">
    <source>
        <dbReference type="EMBL" id="BCN32248.1"/>
    </source>
</evidence>
<dbReference type="SUPFAM" id="SSF52283">
    <property type="entry name" value="Formate/glycerate dehydrogenase catalytic domain-like"/>
    <property type="match status" value="1"/>
</dbReference>
<dbReference type="Gene3D" id="3.40.50.720">
    <property type="entry name" value="NAD(P)-binding Rossmann-like Domain"/>
    <property type="match status" value="2"/>
</dbReference>
<dbReference type="Proteomes" id="UP000595897">
    <property type="component" value="Chromosome"/>
</dbReference>
<name>A0A7R7ENV8_9FIRM</name>
<proteinExistence type="predicted"/>
<dbReference type="AlphaFoldDB" id="A0A7R7ENV8"/>
<dbReference type="InterPro" id="IPR036291">
    <property type="entry name" value="NAD(P)-bd_dom_sf"/>
</dbReference>
<keyword evidence="5" id="KW-1185">Reference proteome</keyword>
<dbReference type="CDD" id="cd05300">
    <property type="entry name" value="2-Hacid_dh_1"/>
    <property type="match status" value="1"/>
</dbReference>
<dbReference type="PANTHER" id="PTHR43333">
    <property type="entry name" value="2-HACID_DH_C DOMAIN-CONTAINING PROTEIN"/>
    <property type="match status" value="1"/>
</dbReference>
<dbReference type="RefSeq" id="WP_271713308.1">
    <property type="nucleotide sequence ID" value="NZ_AP024169.1"/>
</dbReference>
<dbReference type="GO" id="GO:0051287">
    <property type="term" value="F:NAD binding"/>
    <property type="evidence" value="ECO:0007669"/>
    <property type="project" value="InterPro"/>
</dbReference>
<dbReference type="KEGG" id="ahb:bsdtb5_35430"/>
<dbReference type="Pfam" id="PF02826">
    <property type="entry name" value="2-Hacid_dh_C"/>
    <property type="match status" value="1"/>
</dbReference>
<evidence type="ECO:0000256" key="2">
    <source>
        <dbReference type="ARBA" id="ARBA00023027"/>
    </source>
</evidence>
<dbReference type="GO" id="GO:0016491">
    <property type="term" value="F:oxidoreductase activity"/>
    <property type="evidence" value="ECO:0007669"/>
    <property type="project" value="UniProtKB-KW"/>
</dbReference>
<evidence type="ECO:0000259" key="3">
    <source>
        <dbReference type="Pfam" id="PF02826"/>
    </source>
</evidence>
<evidence type="ECO:0000256" key="1">
    <source>
        <dbReference type="ARBA" id="ARBA00023002"/>
    </source>
</evidence>
<accession>A0A7R7ENV8</accession>
<evidence type="ECO:0000313" key="5">
    <source>
        <dbReference type="Proteomes" id="UP000595897"/>
    </source>
</evidence>
<dbReference type="PANTHER" id="PTHR43333:SF1">
    <property type="entry name" value="D-ISOMER SPECIFIC 2-HYDROXYACID DEHYDROGENASE NAD-BINDING DOMAIN-CONTAINING PROTEIN"/>
    <property type="match status" value="1"/>
</dbReference>
<reference evidence="4 5" key="1">
    <citation type="submission" date="2020-11" db="EMBL/GenBank/DDBJ databases">
        <title>Draft genome sequencing of a Lachnospiraceae strain isolated from anoxic soil subjected to BSD treatment.</title>
        <authorList>
            <person name="Uek A."/>
            <person name="Tonouchi A."/>
        </authorList>
    </citation>
    <scope>NUCLEOTIDE SEQUENCE [LARGE SCALE GENOMIC DNA]</scope>
    <source>
        <strain evidence="4 5">TB5</strain>
    </source>
</reference>
<dbReference type="EMBL" id="AP024169">
    <property type="protein sequence ID" value="BCN32248.1"/>
    <property type="molecule type" value="Genomic_DNA"/>
</dbReference>
<feature type="domain" description="D-isomer specific 2-hydroxyacid dehydrogenase NAD-binding" evidence="3">
    <location>
        <begin position="105"/>
        <end position="280"/>
    </location>
</feature>